<protein>
    <recommendedName>
        <fullName evidence="2">AraC family transcriptional regulator</fullName>
    </recommendedName>
</protein>
<dbReference type="EMBL" id="LR743508">
    <property type="protein sequence ID" value="CAA2109180.1"/>
    <property type="molecule type" value="Genomic_DNA"/>
</dbReference>
<name>A0A679JS89_VARPD</name>
<gene>
    <name evidence="1" type="ORF">VVAX_05451</name>
</gene>
<dbReference type="AlphaFoldDB" id="A0A679JS89"/>
<evidence type="ECO:0008006" key="2">
    <source>
        <dbReference type="Google" id="ProtNLM"/>
    </source>
</evidence>
<proteinExistence type="predicted"/>
<dbReference type="RefSeq" id="WP_339093125.1">
    <property type="nucleotide sequence ID" value="NZ_LR743508.1"/>
</dbReference>
<evidence type="ECO:0000313" key="1">
    <source>
        <dbReference type="EMBL" id="CAA2109180.1"/>
    </source>
</evidence>
<accession>A0A679JS89</accession>
<sequence length="202" mass="21582">MREGAFGDLLGRCFELPSAPALVMLPAPFAVTRITCTPDRLGMKREIPREDAFLVVLHLVGVRHHETWLRGRPAVVRGYAPGALSIVDLRDEVASYLGNPLDALHFYLPHALVRAVALAQGMSGVSGLACAPGMVDPVMCSLGAAVLALLERPQPGGTPVHRHLALAICAHLVHRFGNNALTTGAAAATRLARHVNRPLQLH</sequence>
<organism evidence="1">
    <name type="scientific">Variovorax paradoxus</name>
    <dbReference type="NCBI Taxonomy" id="34073"/>
    <lineage>
        <taxon>Bacteria</taxon>
        <taxon>Pseudomonadati</taxon>
        <taxon>Pseudomonadota</taxon>
        <taxon>Betaproteobacteria</taxon>
        <taxon>Burkholderiales</taxon>
        <taxon>Comamonadaceae</taxon>
        <taxon>Variovorax</taxon>
    </lineage>
</organism>
<reference evidence="1" key="1">
    <citation type="submission" date="2019-12" db="EMBL/GenBank/DDBJ databases">
        <authorList>
            <person name="Cremers G."/>
        </authorList>
    </citation>
    <scope>NUCLEOTIDE SEQUENCE</scope>
    <source>
        <strain evidence="1">Vvax</strain>
    </source>
</reference>